<dbReference type="PATRIC" id="fig|1227457.3.peg.766"/>
<evidence type="ECO:0000256" key="6">
    <source>
        <dbReference type="ARBA" id="ARBA00023014"/>
    </source>
</evidence>
<dbReference type="SMART" id="SM00926">
    <property type="entry name" value="Molybdop_Fe4S4"/>
    <property type="match status" value="1"/>
</dbReference>
<dbReference type="OrthoDB" id="23466at2157"/>
<dbReference type="eggNOG" id="arCOG01491">
    <property type="taxonomic scope" value="Archaea"/>
</dbReference>
<feature type="region of interest" description="Disordered" evidence="7">
    <location>
        <begin position="811"/>
        <end position="837"/>
    </location>
</feature>
<dbReference type="PROSITE" id="PS51669">
    <property type="entry name" value="4FE4S_MOW_BIS_MGD"/>
    <property type="match status" value="1"/>
</dbReference>
<dbReference type="InterPro" id="IPR050612">
    <property type="entry name" value="Prok_Mopterin_Oxidored"/>
</dbReference>
<evidence type="ECO:0000256" key="4">
    <source>
        <dbReference type="ARBA" id="ARBA00023002"/>
    </source>
</evidence>
<dbReference type="Gene3D" id="3.40.50.740">
    <property type="match status" value="1"/>
</dbReference>
<dbReference type="InterPro" id="IPR006311">
    <property type="entry name" value="TAT_signal"/>
</dbReference>
<dbReference type="SUPFAM" id="SSF50692">
    <property type="entry name" value="ADC-like"/>
    <property type="match status" value="1"/>
</dbReference>
<name>M0NDN4_9EURY</name>
<dbReference type="InterPro" id="IPR009010">
    <property type="entry name" value="Asp_de-COase-like_dom_sf"/>
</dbReference>
<evidence type="ECO:0000313" key="10">
    <source>
        <dbReference type="Proteomes" id="UP000011680"/>
    </source>
</evidence>
<keyword evidence="2" id="KW-0479">Metal-binding</keyword>
<dbReference type="InterPro" id="IPR006657">
    <property type="entry name" value="MoPterin_dinucl-bd_dom"/>
</dbReference>
<dbReference type="RefSeq" id="WP_007737995.1">
    <property type="nucleotide sequence ID" value="NZ_AOMF01000094.1"/>
</dbReference>
<protein>
    <submittedName>
        <fullName evidence="9">Dimethylsulfoxide reductase</fullName>
    </submittedName>
</protein>
<dbReference type="SUPFAM" id="SSF53706">
    <property type="entry name" value="Formate dehydrogenase/DMSO reductase, domains 1-3"/>
    <property type="match status" value="1"/>
</dbReference>
<dbReference type="GO" id="GO:0051536">
    <property type="term" value="F:iron-sulfur cluster binding"/>
    <property type="evidence" value="ECO:0007669"/>
    <property type="project" value="UniProtKB-KW"/>
</dbReference>
<dbReference type="PANTHER" id="PTHR43742:SF6">
    <property type="entry name" value="OXIDOREDUCTASE YYAE-RELATED"/>
    <property type="match status" value="1"/>
</dbReference>
<comment type="caution">
    <text evidence="9">The sequence shown here is derived from an EMBL/GenBank/DDBJ whole genome shotgun (WGS) entry which is preliminary data.</text>
</comment>
<reference evidence="9 10" key="1">
    <citation type="journal article" date="2014" name="PLoS Genet.">
        <title>Phylogenetically driven sequencing of extremely halophilic archaea reveals strategies for static and dynamic osmo-response.</title>
        <authorList>
            <person name="Becker E.A."/>
            <person name="Seitzer P.M."/>
            <person name="Tritt A."/>
            <person name="Larsen D."/>
            <person name="Krusor M."/>
            <person name="Yao A.I."/>
            <person name="Wu D."/>
            <person name="Madern D."/>
            <person name="Eisen J.A."/>
            <person name="Darling A.E."/>
            <person name="Facciotti M.T."/>
        </authorList>
    </citation>
    <scope>NUCLEOTIDE SEQUENCE [LARGE SCALE GENOMIC DNA]</scope>
    <source>
        <strain evidence="9 10">JCM 13552</strain>
    </source>
</reference>
<dbReference type="Gene3D" id="3.40.228.10">
    <property type="entry name" value="Dimethylsulfoxide Reductase, domain 2"/>
    <property type="match status" value="1"/>
</dbReference>
<dbReference type="Pfam" id="PF01568">
    <property type="entry name" value="Molydop_binding"/>
    <property type="match status" value="1"/>
</dbReference>
<dbReference type="GO" id="GO:0046872">
    <property type="term" value="F:metal ion binding"/>
    <property type="evidence" value="ECO:0007669"/>
    <property type="project" value="UniProtKB-KW"/>
</dbReference>
<evidence type="ECO:0000313" key="9">
    <source>
        <dbReference type="EMBL" id="EMA56072.1"/>
    </source>
</evidence>
<organism evidence="9 10">
    <name type="scientific">Halococcus thailandensis JCM 13552</name>
    <dbReference type="NCBI Taxonomy" id="1227457"/>
    <lineage>
        <taxon>Archaea</taxon>
        <taxon>Methanobacteriati</taxon>
        <taxon>Methanobacteriota</taxon>
        <taxon>Stenosarchaea group</taxon>
        <taxon>Halobacteria</taxon>
        <taxon>Halobacteriales</taxon>
        <taxon>Halococcaceae</taxon>
        <taxon>Halococcus</taxon>
    </lineage>
</organism>
<evidence type="ECO:0000256" key="7">
    <source>
        <dbReference type="SAM" id="MobiDB-lite"/>
    </source>
</evidence>
<accession>M0NDN4</accession>
<dbReference type="AlphaFoldDB" id="M0NDN4"/>
<dbReference type="PANTHER" id="PTHR43742">
    <property type="entry name" value="TRIMETHYLAMINE-N-OXIDE REDUCTASE"/>
    <property type="match status" value="1"/>
</dbReference>
<keyword evidence="3" id="KW-0732">Signal</keyword>
<evidence type="ECO:0000256" key="5">
    <source>
        <dbReference type="ARBA" id="ARBA00023004"/>
    </source>
</evidence>
<dbReference type="GO" id="GO:0016491">
    <property type="term" value="F:oxidoreductase activity"/>
    <property type="evidence" value="ECO:0007669"/>
    <property type="project" value="UniProtKB-KW"/>
</dbReference>
<dbReference type="EMBL" id="AOMF01000094">
    <property type="protein sequence ID" value="EMA56072.1"/>
    <property type="molecule type" value="Genomic_DNA"/>
</dbReference>
<dbReference type="Proteomes" id="UP000011680">
    <property type="component" value="Unassembled WGS sequence"/>
</dbReference>
<sequence length="837" mass="92284">MSDSGGVGRRDVLKAGGVVAAAGALGIGGSNVLQTLTGDGTDSGMQLETFVGEDEVVQTVCSPNCRGKCPIDVYKRGGRIKKIQPHVPEDERYKRGCLLGLTHTQRVYDPTRLKYPMKRTDWSLENPNPKGRGFDAEFERISWDKALSLLASKLQTTKRKKGAERVLWHGGSGNQGNLGGMTRSRLASLFGGVTDAFHYGIDTNVGQGFDRVAGNLADAFLPPSNAPTDWKNCETMIAWGTDLFRSQFEMDAEHVLETIRDGGKFVVVDPVYTATASKADLWLPIAPGKDTLLALSMMQVIFEEGLHDDEFLRKRSTAPALVRTDTGDLLQPSDVFANAGSGDAVAMNTRTGQPEQLSAETGGPYALFGTHKINGIETKTALTLLKEHVSQYTPEATAGKTRLSPSDVRTAARWLATRGPGGILPSYGIGRYMYGHVFGQAYATLMGLTGDYGNSGNIHTQHGNIWGGNQELQVGEWASPPSDAPNPTLGYKDDIAAIENGRFDVIYAMESNMLANQFPDRQRSIKALKNVDMIAWADMHHTPSVQYSDLILPVAHWFEQEDIITPANHPHITYRHKVQEPLWEAKSDYWILSRLAKRLGFGDAFVGDAHKELKGLVVRDDRLDFDKLDKQGTVAMDYETVMYEDEFGTDTGRLELYDDSGLTESGPGLDGEVSLELPKPIEARTSEDYEKADEYPLMFMQKHGVFRIHSQYEMNSWVREINTEPHLDINPSDANARNIADGEYVRVHNDKGEMVVKAKYNDGMQPGLINTDQGWWNRDFVKGHINDLTDAEVGDIGRTFAFYDTRVEVEPAPDDLDTEGHLGDDLVGSEAQPSEGN</sequence>
<dbReference type="STRING" id="1227457.C451_04256"/>
<evidence type="ECO:0000256" key="2">
    <source>
        <dbReference type="ARBA" id="ARBA00022723"/>
    </source>
</evidence>
<dbReference type="Gene3D" id="2.40.40.20">
    <property type="match status" value="1"/>
</dbReference>
<gene>
    <name evidence="9" type="ORF">C451_04256</name>
</gene>
<dbReference type="InterPro" id="IPR006656">
    <property type="entry name" value="Mopterin_OxRdtase"/>
</dbReference>
<feature type="domain" description="4Fe-4S Mo/W bis-MGD-type" evidence="8">
    <location>
        <begin position="54"/>
        <end position="111"/>
    </location>
</feature>
<keyword evidence="5" id="KW-0408">Iron</keyword>
<evidence type="ECO:0000256" key="1">
    <source>
        <dbReference type="ARBA" id="ARBA00010312"/>
    </source>
</evidence>
<dbReference type="PROSITE" id="PS51318">
    <property type="entry name" value="TAT"/>
    <property type="match status" value="1"/>
</dbReference>
<evidence type="ECO:0000259" key="8">
    <source>
        <dbReference type="PROSITE" id="PS51669"/>
    </source>
</evidence>
<proteinExistence type="inferred from homology"/>
<dbReference type="Pfam" id="PF00384">
    <property type="entry name" value="Molybdopterin"/>
    <property type="match status" value="1"/>
</dbReference>
<comment type="similarity">
    <text evidence="1">Belongs to the prokaryotic molybdopterin-containing oxidoreductase family.</text>
</comment>
<dbReference type="Gene3D" id="3.40.50.12440">
    <property type="match status" value="1"/>
</dbReference>
<evidence type="ECO:0000256" key="3">
    <source>
        <dbReference type="ARBA" id="ARBA00022729"/>
    </source>
</evidence>
<dbReference type="InterPro" id="IPR006963">
    <property type="entry name" value="Mopterin_OxRdtase_4Fe-4S_dom"/>
</dbReference>
<keyword evidence="4" id="KW-0560">Oxidoreductase</keyword>
<keyword evidence="10" id="KW-1185">Reference proteome</keyword>
<dbReference type="Pfam" id="PF04879">
    <property type="entry name" value="Molybdop_Fe4S4"/>
    <property type="match status" value="1"/>
</dbReference>
<keyword evidence="6" id="KW-0411">Iron-sulfur</keyword>
<dbReference type="GO" id="GO:0043546">
    <property type="term" value="F:molybdopterin cofactor binding"/>
    <property type="evidence" value="ECO:0007669"/>
    <property type="project" value="InterPro"/>
</dbReference>